<dbReference type="Pfam" id="PF10521">
    <property type="entry name" value="Tti2"/>
    <property type="match status" value="1"/>
</dbReference>
<dbReference type="GO" id="GO:0071472">
    <property type="term" value="P:cellular response to salt stress"/>
    <property type="evidence" value="ECO:0007669"/>
    <property type="project" value="EnsemblFungi"/>
</dbReference>
<reference evidence="2 3" key="1">
    <citation type="submission" date="2016-03" db="EMBL/GenBank/DDBJ databases">
        <authorList>
            <person name="Devillers H."/>
        </authorList>
    </citation>
    <scope>NUCLEOTIDE SEQUENCE [LARGE SCALE GENOMIC DNA]</scope>
    <source>
        <strain evidence="2">CBS 10888</strain>
    </source>
</reference>
<evidence type="ECO:0000256" key="1">
    <source>
        <dbReference type="ARBA" id="ARBA00034736"/>
    </source>
</evidence>
<gene>
    <name evidence="2" type="ORF">LADA_0A08108G</name>
</gene>
<sequence>MEPIQKLHKFRCGVQDSYEFLPSTEELLEASSSLASHHNDLTEEEVVNTVKCLSYYCLNSTYTIELRKKVLDDIKRATNKERLSTIVHDLRAMLMQIKREKISAQGRLKSEETFMLKPQRGFSFTDDKVRSEWAAQGGKRSIPLFYVVLGQLEHGEISSNLWWITPGILNILDDTSELEGIKLQGVVLLRQFLTQTVDVTHTAQFNFAGSGLFKLFEPILLSLWYHFPPSTDPELSGKIWETVSSTLLALYQVQFAYDPTQYHRFVHKFLSETILQATLPRIAVEYTDLTVKVLKIVDSTIDILGPKSVAHMQRLIYVIGEHLVRNAFVTLFMPLVHQITATLTKVVIACPEERVAAHKYDFLGCVLILSEKCHSEGTLDDKTALSFHEFVLLLKSRGCEWEQEEREQLSGKLSWGKLNI</sequence>
<keyword evidence="3" id="KW-1185">Reference proteome</keyword>
<dbReference type="OrthoDB" id="6417021at2759"/>
<dbReference type="Proteomes" id="UP000190274">
    <property type="component" value="Chromosome A"/>
</dbReference>
<proteinExistence type="inferred from homology"/>
<name>A0A1G4IQ69_9SACH</name>
<dbReference type="InterPro" id="IPR018870">
    <property type="entry name" value="Tti2"/>
</dbReference>
<evidence type="ECO:0000313" key="3">
    <source>
        <dbReference type="Proteomes" id="UP000190274"/>
    </source>
</evidence>
<accession>A0A1G4IQ69</accession>
<dbReference type="GO" id="GO:0110078">
    <property type="term" value="C:TTT Hsp90 cochaperone complex"/>
    <property type="evidence" value="ECO:0007669"/>
    <property type="project" value="EnsemblFungi"/>
</dbReference>
<dbReference type="GO" id="GO:0006974">
    <property type="term" value="P:DNA damage response"/>
    <property type="evidence" value="ECO:0007669"/>
    <property type="project" value="EnsemblFungi"/>
</dbReference>
<evidence type="ECO:0000313" key="2">
    <source>
        <dbReference type="EMBL" id="SCU78854.1"/>
    </source>
</evidence>
<dbReference type="STRING" id="1266660.A0A1G4IQ69"/>
<dbReference type="EMBL" id="LT598460">
    <property type="protein sequence ID" value="SCU78854.1"/>
    <property type="molecule type" value="Genomic_DNA"/>
</dbReference>
<dbReference type="GO" id="GO:0034605">
    <property type="term" value="P:cellular response to heat"/>
    <property type="evidence" value="ECO:0007669"/>
    <property type="project" value="EnsemblFungi"/>
</dbReference>
<organism evidence="2 3">
    <name type="scientific">Lachancea dasiensis</name>
    <dbReference type="NCBI Taxonomy" id="1072105"/>
    <lineage>
        <taxon>Eukaryota</taxon>
        <taxon>Fungi</taxon>
        <taxon>Dikarya</taxon>
        <taxon>Ascomycota</taxon>
        <taxon>Saccharomycotina</taxon>
        <taxon>Saccharomycetes</taxon>
        <taxon>Saccharomycetales</taxon>
        <taxon>Saccharomycetaceae</taxon>
        <taxon>Lachancea</taxon>
    </lineage>
</organism>
<comment type="similarity">
    <text evidence="1">Belongs to the TTI2 family.</text>
</comment>
<dbReference type="AlphaFoldDB" id="A0A1G4IQ69"/>
<protein>
    <submittedName>
        <fullName evidence="2">LADA_0A08108g1_1</fullName>
    </submittedName>
</protein>
<dbReference type="GO" id="GO:0031669">
    <property type="term" value="P:cellular response to nutrient levels"/>
    <property type="evidence" value="ECO:0007669"/>
    <property type="project" value="EnsemblFungi"/>
</dbReference>